<gene>
    <name evidence="3" type="ORF">EDD27_6476</name>
</gene>
<protein>
    <submittedName>
        <fullName evidence="3">Uncharacterized protein</fullName>
    </submittedName>
</protein>
<name>A0A438MDA6_9ACTN</name>
<organism evidence="3 4">
    <name type="scientific">Nonomuraea polychroma</name>
    <dbReference type="NCBI Taxonomy" id="46176"/>
    <lineage>
        <taxon>Bacteria</taxon>
        <taxon>Bacillati</taxon>
        <taxon>Actinomycetota</taxon>
        <taxon>Actinomycetes</taxon>
        <taxon>Streptosporangiales</taxon>
        <taxon>Streptosporangiaceae</taxon>
        <taxon>Nonomuraea</taxon>
    </lineage>
</organism>
<evidence type="ECO:0000256" key="1">
    <source>
        <dbReference type="SAM" id="MobiDB-lite"/>
    </source>
</evidence>
<evidence type="ECO:0000313" key="3">
    <source>
        <dbReference type="EMBL" id="RVX43780.1"/>
    </source>
</evidence>
<keyword evidence="2" id="KW-0812">Transmembrane</keyword>
<proteinExistence type="predicted"/>
<dbReference type="Proteomes" id="UP000284824">
    <property type="component" value="Unassembled WGS sequence"/>
</dbReference>
<keyword evidence="2" id="KW-0472">Membrane</keyword>
<feature type="transmembrane region" description="Helical" evidence="2">
    <location>
        <begin position="84"/>
        <end position="107"/>
    </location>
</feature>
<comment type="caution">
    <text evidence="3">The sequence shown here is derived from an EMBL/GenBank/DDBJ whole genome shotgun (WGS) entry which is preliminary data.</text>
</comment>
<accession>A0A438MDA6</accession>
<keyword evidence="4" id="KW-1185">Reference proteome</keyword>
<feature type="region of interest" description="Disordered" evidence="1">
    <location>
        <begin position="1"/>
        <end position="39"/>
    </location>
</feature>
<keyword evidence="2" id="KW-1133">Transmembrane helix</keyword>
<evidence type="ECO:0000313" key="4">
    <source>
        <dbReference type="Proteomes" id="UP000284824"/>
    </source>
</evidence>
<sequence>MYDRALVAPKRHDDRSELTNVPPDTGHRTLTAGTTHGGLLLPTPGATCSGEKEENLMSHTTLPASALPVHDQPTPRTVPVSRRLAVVGLVGGALLNGAESIGMRLLLPAQPATGAAKLQAIADTGMTYAVLVTLGTLAIPFMIIGFLALTHLLAQRAPRTGRVAVTLLLTGMFGFFGRHVLSLAQVPLSQSACPR</sequence>
<evidence type="ECO:0000256" key="2">
    <source>
        <dbReference type="SAM" id="Phobius"/>
    </source>
</evidence>
<feature type="transmembrane region" description="Helical" evidence="2">
    <location>
        <begin position="127"/>
        <end position="149"/>
    </location>
</feature>
<feature type="transmembrane region" description="Helical" evidence="2">
    <location>
        <begin position="161"/>
        <end position="181"/>
    </location>
</feature>
<dbReference type="EMBL" id="SAUN01000001">
    <property type="protein sequence ID" value="RVX43780.1"/>
    <property type="molecule type" value="Genomic_DNA"/>
</dbReference>
<dbReference type="AlphaFoldDB" id="A0A438MDA6"/>
<reference evidence="3 4" key="1">
    <citation type="submission" date="2019-01" db="EMBL/GenBank/DDBJ databases">
        <title>Sequencing the genomes of 1000 actinobacteria strains.</title>
        <authorList>
            <person name="Klenk H.-P."/>
        </authorList>
    </citation>
    <scope>NUCLEOTIDE SEQUENCE [LARGE SCALE GENOMIC DNA]</scope>
    <source>
        <strain evidence="3 4">DSM 43925</strain>
    </source>
</reference>
<feature type="compositionally biased region" description="Low complexity" evidence="1">
    <location>
        <begin position="28"/>
        <end position="39"/>
    </location>
</feature>